<dbReference type="SUPFAM" id="SSF53213">
    <property type="entry name" value="LigB-like"/>
    <property type="match status" value="1"/>
</dbReference>
<dbReference type="PANTHER" id="PTHR30096:SF0">
    <property type="entry name" value="4,5-DOPA DIOXYGENASE EXTRADIOL-LIKE PROTEIN"/>
    <property type="match status" value="1"/>
</dbReference>
<dbReference type="InterPro" id="IPR004183">
    <property type="entry name" value="Xdiol_dOase_suB"/>
</dbReference>
<keyword evidence="5" id="KW-0560">Oxidoreductase</keyword>
<evidence type="ECO:0000256" key="1">
    <source>
        <dbReference type="ARBA" id="ARBA00001947"/>
    </source>
</evidence>
<dbReference type="Pfam" id="PF02900">
    <property type="entry name" value="LigB"/>
    <property type="match status" value="1"/>
</dbReference>
<evidence type="ECO:0000256" key="4">
    <source>
        <dbReference type="ARBA" id="ARBA00022833"/>
    </source>
</evidence>
<name>A0ABR3A2T8_9AGAR</name>
<gene>
    <name evidence="7" type="ORF">AAF712_005245</name>
</gene>
<evidence type="ECO:0000256" key="2">
    <source>
        <dbReference type="ARBA" id="ARBA00007581"/>
    </source>
</evidence>
<organism evidence="7 8">
    <name type="scientific">Marasmius tenuissimus</name>
    <dbReference type="NCBI Taxonomy" id="585030"/>
    <lineage>
        <taxon>Eukaryota</taxon>
        <taxon>Fungi</taxon>
        <taxon>Dikarya</taxon>
        <taxon>Basidiomycota</taxon>
        <taxon>Agaricomycotina</taxon>
        <taxon>Agaricomycetes</taxon>
        <taxon>Agaricomycetidae</taxon>
        <taxon>Agaricales</taxon>
        <taxon>Marasmiineae</taxon>
        <taxon>Marasmiaceae</taxon>
        <taxon>Marasmius</taxon>
    </lineage>
</organism>
<dbReference type="PANTHER" id="PTHR30096">
    <property type="entry name" value="4,5-DOPA DIOXYGENASE EXTRADIOL-LIKE PROTEIN"/>
    <property type="match status" value="1"/>
</dbReference>
<evidence type="ECO:0000256" key="3">
    <source>
        <dbReference type="ARBA" id="ARBA00022723"/>
    </source>
</evidence>
<dbReference type="InterPro" id="IPR014436">
    <property type="entry name" value="Extradiol_dOase_DODA"/>
</dbReference>
<comment type="caution">
    <text evidence="7">The sequence shown here is derived from an EMBL/GenBank/DDBJ whole genome shotgun (WGS) entry which is preliminary data.</text>
</comment>
<comment type="similarity">
    <text evidence="2">Belongs to the DODA-type extradiol aromatic ring-opening dioxygenase family.</text>
</comment>
<dbReference type="EMBL" id="JBBXMP010000023">
    <property type="protein sequence ID" value="KAL0067805.1"/>
    <property type="molecule type" value="Genomic_DNA"/>
</dbReference>
<keyword evidence="4" id="KW-0862">Zinc</keyword>
<dbReference type="CDD" id="cd07363">
    <property type="entry name" value="45_DOPA_Dioxygenase"/>
    <property type="match status" value="1"/>
</dbReference>
<accession>A0ABR3A2T8</accession>
<protein>
    <recommendedName>
        <fullName evidence="6">Extradiol ring-cleavage dioxygenase class III enzyme subunit B domain-containing protein</fullName>
    </recommendedName>
</protein>
<keyword evidence="8" id="KW-1185">Reference proteome</keyword>
<dbReference type="PIRSF" id="PIRSF006157">
    <property type="entry name" value="Doxgns_DODA"/>
    <property type="match status" value="1"/>
</dbReference>
<evidence type="ECO:0000313" key="7">
    <source>
        <dbReference type="EMBL" id="KAL0067805.1"/>
    </source>
</evidence>
<evidence type="ECO:0000256" key="5">
    <source>
        <dbReference type="ARBA" id="ARBA00023002"/>
    </source>
</evidence>
<evidence type="ECO:0000259" key="6">
    <source>
        <dbReference type="Pfam" id="PF02900"/>
    </source>
</evidence>
<proteinExistence type="inferred from homology"/>
<reference evidence="7 8" key="1">
    <citation type="submission" date="2024-05" db="EMBL/GenBank/DDBJ databases">
        <title>A draft genome resource for the thread blight pathogen Marasmius tenuissimus strain MS-2.</title>
        <authorList>
            <person name="Yulfo-Soto G.E."/>
            <person name="Baruah I.K."/>
            <person name="Amoako-Attah I."/>
            <person name="Bukari Y."/>
            <person name="Meinhardt L.W."/>
            <person name="Bailey B.A."/>
            <person name="Cohen S.P."/>
        </authorList>
    </citation>
    <scope>NUCLEOTIDE SEQUENCE [LARGE SCALE GENOMIC DNA]</scope>
    <source>
        <strain evidence="7 8">MS-2</strain>
    </source>
</reference>
<sequence>MSINIGAPMSQSEWKAALSSLPATPDNIPVFFFAHGSPSLAFPKSSSTSVGPRAALSAYQGPDGPLANFLRDFGPTLLNKYKPKGIVVFSAHWETLGERVVTDYGDENPLLMDYYGFPKPLYELKFKSRGDSELSNRVVELFKEAGFLARTTPKLEPRGEDGRGFAGPGFDHGVFVPFRVMFGEEFTDVPIVQASIDASMSPEGNWKVGKAVAQLRKEGILVLSGGLPIHNLRDFASFNPDTAKPLYHEFHQALVDAVQVPELEARKKALVALTSHQGFRLANPREDHFVPLYIAAGAGEEGRVQILNGKYGIPTVAFGL</sequence>
<dbReference type="Gene3D" id="3.40.830.10">
    <property type="entry name" value="LigB-like"/>
    <property type="match status" value="1"/>
</dbReference>
<evidence type="ECO:0000313" key="8">
    <source>
        <dbReference type="Proteomes" id="UP001437256"/>
    </source>
</evidence>
<feature type="domain" description="Extradiol ring-cleavage dioxygenase class III enzyme subunit B" evidence="6">
    <location>
        <begin position="64"/>
        <end position="304"/>
    </location>
</feature>
<dbReference type="Proteomes" id="UP001437256">
    <property type="component" value="Unassembled WGS sequence"/>
</dbReference>
<keyword evidence="3" id="KW-0479">Metal-binding</keyword>
<comment type="cofactor">
    <cofactor evidence="1">
        <name>Zn(2+)</name>
        <dbReference type="ChEBI" id="CHEBI:29105"/>
    </cofactor>
</comment>